<sequence>MSRAQLKVHGSGCTGGYVQDVVGARPHECKAREQSWRLRARAWGRRVRVDAQGAEAKHKGCSGLIAWDAVRQEKICREVELFFVNSSYLLLCKCRTKVEIVRYWS</sequence>
<reference evidence="1 2" key="1">
    <citation type="journal article" date="2024" name="Plant Biotechnol. J.">
        <title>Dendrobium thyrsiflorum genome and its molecular insights into genes involved in important horticultural traits.</title>
        <authorList>
            <person name="Chen B."/>
            <person name="Wang J.Y."/>
            <person name="Zheng P.J."/>
            <person name="Li K.L."/>
            <person name="Liang Y.M."/>
            <person name="Chen X.F."/>
            <person name="Zhang C."/>
            <person name="Zhao X."/>
            <person name="He X."/>
            <person name="Zhang G.Q."/>
            <person name="Liu Z.J."/>
            <person name="Xu Q."/>
        </authorList>
    </citation>
    <scope>NUCLEOTIDE SEQUENCE [LARGE SCALE GENOMIC DNA]</scope>
    <source>
        <strain evidence="1">GZMU011</strain>
    </source>
</reference>
<keyword evidence="2" id="KW-1185">Reference proteome</keyword>
<proteinExistence type="predicted"/>
<comment type="caution">
    <text evidence="1">The sequence shown here is derived from an EMBL/GenBank/DDBJ whole genome shotgun (WGS) entry which is preliminary data.</text>
</comment>
<evidence type="ECO:0000313" key="2">
    <source>
        <dbReference type="Proteomes" id="UP001552299"/>
    </source>
</evidence>
<protein>
    <submittedName>
        <fullName evidence="1">Uncharacterized protein</fullName>
    </submittedName>
</protein>
<organism evidence="1 2">
    <name type="scientific">Dendrobium thyrsiflorum</name>
    <name type="common">Pinecone-like raceme dendrobium</name>
    <name type="synonym">Orchid</name>
    <dbReference type="NCBI Taxonomy" id="117978"/>
    <lineage>
        <taxon>Eukaryota</taxon>
        <taxon>Viridiplantae</taxon>
        <taxon>Streptophyta</taxon>
        <taxon>Embryophyta</taxon>
        <taxon>Tracheophyta</taxon>
        <taxon>Spermatophyta</taxon>
        <taxon>Magnoliopsida</taxon>
        <taxon>Liliopsida</taxon>
        <taxon>Asparagales</taxon>
        <taxon>Orchidaceae</taxon>
        <taxon>Epidendroideae</taxon>
        <taxon>Malaxideae</taxon>
        <taxon>Dendrobiinae</taxon>
        <taxon>Dendrobium</taxon>
    </lineage>
</organism>
<dbReference type="Proteomes" id="UP001552299">
    <property type="component" value="Unassembled WGS sequence"/>
</dbReference>
<evidence type="ECO:0000313" key="1">
    <source>
        <dbReference type="EMBL" id="KAL0913311.1"/>
    </source>
</evidence>
<name>A0ABD0USG7_DENTH</name>
<dbReference type="EMBL" id="JANQDX010000013">
    <property type="protein sequence ID" value="KAL0913311.1"/>
    <property type="molecule type" value="Genomic_DNA"/>
</dbReference>
<gene>
    <name evidence="1" type="ORF">M5K25_016762</name>
</gene>
<accession>A0ABD0USG7</accession>
<dbReference type="AlphaFoldDB" id="A0ABD0USG7"/>